<dbReference type="Proteomes" id="UP000887565">
    <property type="component" value="Unplaced"/>
</dbReference>
<keyword evidence="2" id="KW-1185">Reference proteome</keyword>
<name>A0A915JEZ8_ROMCU</name>
<evidence type="ECO:0000313" key="2">
    <source>
        <dbReference type="Proteomes" id="UP000887565"/>
    </source>
</evidence>
<dbReference type="AlphaFoldDB" id="A0A915JEZ8"/>
<proteinExistence type="predicted"/>
<protein>
    <submittedName>
        <fullName evidence="3">Uncharacterized protein</fullName>
    </submittedName>
</protein>
<sequence>SVQVVRAEDDSDLSHNRLLSKSDEEIICSQNPKFANFTSSTASANITVRGDNGAVENSTSSGPQQWSTEKQPFISNSTTDGRQSSTLSLSSFSEKAGKIKSLRQYFKKVPRVKYQDKAENSA</sequence>
<organism evidence="2 3">
    <name type="scientific">Romanomermis culicivorax</name>
    <name type="common">Nematode worm</name>
    <dbReference type="NCBI Taxonomy" id="13658"/>
    <lineage>
        <taxon>Eukaryota</taxon>
        <taxon>Metazoa</taxon>
        <taxon>Ecdysozoa</taxon>
        <taxon>Nematoda</taxon>
        <taxon>Enoplea</taxon>
        <taxon>Dorylaimia</taxon>
        <taxon>Mermithida</taxon>
        <taxon>Mermithoidea</taxon>
        <taxon>Mermithidae</taxon>
        <taxon>Romanomermis</taxon>
    </lineage>
</organism>
<feature type="compositionally biased region" description="Polar residues" evidence="1">
    <location>
        <begin position="55"/>
        <end position="83"/>
    </location>
</feature>
<dbReference type="WBParaSite" id="nRc.2.0.1.t24141-RA">
    <property type="protein sequence ID" value="nRc.2.0.1.t24141-RA"/>
    <property type="gene ID" value="nRc.2.0.1.g24141"/>
</dbReference>
<feature type="region of interest" description="Disordered" evidence="1">
    <location>
        <begin position="51"/>
        <end position="90"/>
    </location>
</feature>
<accession>A0A915JEZ8</accession>
<reference evidence="3" key="1">
    <citation type="submission" date="2022-11" db="UniProtKB">
        <authorList>
            <consortium name="WormBaseParasite"/>
        </authorList>
    </citation>
    <scope>IDENTIFICATION</scope>
</reference>
<evidence type="ECO:0000313" key="3">
    <source>
        <dbReference type="WBParaSite" id="nRc.2.0.1.t24141-RA"/>
    </source>
</evidence>
<evidence type="ECO:0000256" key="1">
    <source>
        <dbReference type="SAM" id="MobiDB-lite"/>
    </source>
</evidence>